<keyword evidence="6 9" id="KW-1133">Transmembrane helix</keyword>
<dbReference type="InterPro" id="IPR024529">
    <property type="entry name" value="ECF_trnsprt_substrate-spec"/>
</dbReference>
<feature type="transmembrane region" description="Helical" evidence="9">
    <location>
        <begin position="138"/>
        <end position="165"/>
    </location>
</feature>
<feature type="transmembrane region" description="Helical" evidence="9">
    <location>
        <begin position="47"/>
        <end position="69"/>
    </location>
</feature>
<reference evidence="10" key="1">
    <citation type="journal article" date="2020" name="mSystems">
        <title>Genome- and Community-Level Interaction Insights into Carbon Utilization and Element Cycling Functions of Hydrothermarchaeota in Hydrothermal Sediment.</title>
        <authorList>
            <person name="Zhou Z."/>
            <person name="Liu Y."/>
            <person name="Xu W."/>
            <person name="Pan J."/>
            <person name="Luo Z.H."/>
            <person name="Li M."/>
        </authorList>
    </citation>
    <scope>NUCLEOTIDE SEQUENCE [LARGE SCALE GENOMIC DNA]</scope>
    <source>
        <strain evidence="10">SpSt-716</strain>
    </source>
</reference>
<evidence type="ECO:0000313" key="10">
    <source>
        <dbReference type="EMBL" id="HGI74334.1"/>
    </source>
</evidence>
<feature type="transmembrane region" description="Helical" evidence="9">
    <location>
        <begin position="104"/>
        <end position="126"/>
    </location>
</feature>
<dbReference type="GO" id="GO:0032217">
    <property type="term" value="F:riboflavin transmembrane transporter activity"/>
    <property type="evidence" value="ECO:0007669"/>
    <property type="project" value="UniProtKB-UniRule"/>
</dbReference>
<dbReference type="InterPro" id="IPR025720">
    <property type="entry name" value="RibU"/>
</dbReference>
<keyword evidence="7 8" id="KW-0472">Membrane</keyword>
<evidence type="ECO:0000256" key="1">
    <source>
        <dbReference type="ARBA" id="ARBA00004651"/>
    </source>
</evidence>
<keyword evidence="3 8" id="KW-0813">Transport</keyword>
<dbReference type="PANTHER" id="PTHR38438">
    <property type="entry name" value="RIBOFLAVIN TRANSPORTER RIBU"/>
    <property type="match status" value="1"/>
</dbReference>
<feature type="transmembrane region" description="Helical" evidence="9">
    <location>
        <begin position="6"/>
        <end position="35"/>
    </location>
</feature>
<dbReference type="Pfam" id="PF12822">
    <property type="entry name" value="ECF_trnsprt"/>
    <property type="match status" value="1"/>
</dbReference>
<evidence type="ECO:0000256" key="3">
    <source>
        <dbReference type="ARBA" id="ARBA00022448"/>
    </source>
</evidence>
<evidence type="ECO:0000256" key="9">
    <source>
        <dbReference type="SAM" id="Phobius"/>
    </source>
</evidence>
<evidence type="ECO:0000256" key="4">
    <source>
        <dbReference type="ARBA" id="ARBA00022475"/>
    </source>
</evidence>
<gene>
    <name evidence="10" type="ORF">ENU96_01435</name>
</gene>
<comment type="subcellular location">
    <subcellularLocation>
        <location evidence="1">Cell membrane</location>
        <topology evidence="1">Multi-pass membrane protein</topology>
    </subcellularLocation>
</comment>
<dbReference type="PIRSF" id="PIRSF037778">
    <property type="entry name" value="UCP037778_transp_RibU"/>
    <property type="match status" value="1"/>
</dbReference>
<keyword evidence="4 8" id="KW-1003">Cell membrane</keyword>
<dbReference type="EMBL" id="DTEN01000057">
    <property type="protein sequence ID" value="HGI74334.1"/>
    <property type="molecule type" value="Genomic_DNA"/>
</dbReference>
<evidence type="ECO:0000256" key="8">
    <source>
        <dbReference type="PIRNR" id="PIRNR037778"/>
    </source>
</evidence>
<dbReference type="PANTHER" id="PTHR38438:SF1">
    <property type="entry name" value="RIBOFLAVIN TRANSPORTER RIBU"/>
    <property type="match status" value="1"/>
</dbReference>
<keyword evidence="5 9" id="KW-0812">Transmembrane</keyword>
<comment type="similarity">
    <text evidence="2 8">Belongs to the prokaryotic riboflavin transporter (P-RFT) (TC 2.A.87) family.</text>
</comment>
<proteinExistence type="inferred from homology"/>
<name>A0A7V3YKH6_9BACT</name>
<evidence type="ECO:0000256" key="2">
    <source>
        <dbReference type="ARBA" id="ARBA00005540"/>
    </source>
</evidence>
<dbReference type="AlphaFoldDB" id="A0A7V3YKH6"/>
<accession>A0A7V3YKH6</accession>
<evidence type="ECO:0000256" key="6">
    <source>
        <dbReference type="ARBA" id="ARBA00022989"/>
    </source>
</evidence>
<dbReference type="GO" id="GO:0005886">
    <property type="term" value="C:plasma membrane"/>
    <property type="evidence" value="ECO:0007669"/>
    <property type="project" value="UniProtKB-SubCell"/>
</dbReference>
<evidence type="ECO:0000256" key="7">
    <source>
        <dbReference type="ARBA" id="ARBA00023136"/>
    </source>
</evidence>
<feature type="transmembrane region" description="Helical" evidence="9">
    <location>
        <begin position="75"/>
        <end position="95"/>
    </location>
</feature>
<comment type="function">
    <text evidence="8">Probably a riboflavin-binding protein that interacts with the energy-coupling factor (ECF) ABC-transporter complex.</text>
</comment>
<dbReference type="Gene3D" id="1.10.1760.20">
    <property type="match status" value="1"/>
</dbReference>
<organism evidence="10">
    <name type="scientific">Candidatus Caldatribacterium californiense</name>
    <dbReference type="NCBI Taxonomy" id="1454726"/>
    <lineage>
        <taxon>Bacteria</taxon>
        <taxon>Pseudomonadati</taxon>
        <taxon>Atribacterota</taxon>
        <taxon>Atribacteria</taxon>
        <taxon>Atribacterales</taxon>
        <taxon>Candidatus Caldatribacteriaceae</taxon>
        <taxon>Candidatus Caldatribacterium</taxon>
    </lineage>
</organism>
<sequence length="186" mass="19913">MKKYFIYAGAFAALSLVLDLFVHFPLIPSASFLLYRPGDIPILMVSLKFGPGVALFATAIVAVLFALLTGQGGPWGMLMYFLACGTFVGVAGLLYKRHRTLRGAFFGLLAGLFIMTGVMVLANLIVTPIYLGVPRSTVLGMILPVVVPFNLLKGALNATVTLLLYKKVSAFLEGTVPARAASQKLQ</sequence>
<protein>
    <recommendedName>
        <fullName evidence="8">Riboflavin transporter</fullName>
    </recommendedName>
</protein>
<comment type="caution">
    <text evidence="10">The sequence shown here is derived from an EMBL/GenBank/DDBJ whole genome shotgun (WGS) entry which is preliminary data.</text>
</comment>
<evidence type="ECO:0000256" key="5">
    <source>
        <dbReference type="ARBA" id="ARBA00022692"/>
    </source>
</evidence>